<name>A0A081AZL2_PHYNI</name>
<reference evidence="2 3" key="1">
    <citation type="submission" date="2013-11" db="EMBL/GenBank/DDBJ databases">
        <title>The Genome Sequence of Phytophthora parasitica P1976.</title>
        <authorList>
            <consortium name="The Broad Institute Genomics Platform"/>
            <person name="Russ C."/>
            <person name="Tyler B."/>
            <person name="Panabieres F."/>
            <person name="Shan W."/>
            <person name="Tripathy S."/>
            <person name="Grunwald N."/>
            <person name="Machado M."/>
            <person name="Johnson C.S."/>
            <person name="Walker B."/>
            <person name="Young S."/>
            <person name="Zeng Q."/>
            <person name="Gargeya S."/>
            <person name="Fitzgerald M."/>
            <person name="Haas B."/>
            <person name="Abouelleil A."/>
            <person name="Allen A.W."/>
            <person name="Alvarado L."/>
            <person name="Arachchi H.M."/>
            <person name="Berlin A.M."/>
            <person name="Chapman S.B."/>
            <person name="Gainer-Dewar J."/>
            <person name="Goldberg J."/>
            <person name="Griggs A."/>
            <person name="Gujja S."/>
            <person name="Hansen M."/>
            <person name="Howarth C."/>
            <person name="Imamovic A."/>
            <person name="Ireland A."/>
            <person name="Larimer J."/>
            <person name="McCowan C."/>
            <person name="Murphy C."/>
            <person name="Pearson M."/>
            <person name="Poon T.W."/>
            <person name="Priest M."/>
            <person name="Roberts A."/>
            <person name="Saif S."/>
            <person name="Shea T."/>
            <person name="Sisk P."/>
            <person name="Sykes S."/>
            <person name="Wortman J."/>
            <person name="Nusbaum C."/>
            <person name="Birren B."/>
        </authorList>
    </citation>
    <scope>NUCLEOTIDE SEQUENCE [LARGE SCALE GENOMIC DNA]</scope>
    <source>
        <strain evidence="2 3">P1976</strain>
    </source>
</reference>
<evidence type="ECO:0000313" key="3">
    <source>
        <dbReference type="Proteomes" id="UP000028582"/>
    </source>
</evidence>
<evidence type="ECO:0000313" key="2">
    <source>
        <dbReference type="EMBL" id="ETO84323.1"/>
    </source>
</evidence>
<proteinExistence type="predicted"/>
<dbReference type="Proteomes" id="UP000028582">
    <property type="component" value="Unassembled WGS sequence"/>
</dbReference>
<protein>
    <submittedName>
        <fullName evidence="2">Uncharacterized protein</fullName>
    </submittedName>
</protein>
<comment type="caution">
    <text evidence="2">The sequence shown here is derived from an EMBL/GenBank/DDBJ whole genome shotgun (WGS) entry which is preliminary data.</text>
</comment>
<evidence type="ECO:0000256" key="1">
    <source>
        <dbReference type="SAM" id="MobiDB-lite"/>
    </source>
</evidence>
<accession>A0A081AZL2</accession>
<feature type="region of interest" description="Disordered" evidence="1">
    <location>
        <begin position="1"/>
        <end position="34"/>
    </location>
</feature>
<sequence length="34" mass="4118">MKWLEGHHRKQRRQSAGEKSRQYLSDDDMSDNNL</sequence>
<dbReference type="AlphaFoldDB" id="A0A081AZL2"/>
<feature type="compositionally biased region" description="Acidic residues" evidence="1">
    <location>
        <begin position="25"/>
        <end position="34"/>
    </location>
</feature>
<gene>
    <name evidence="2" type="ORF">F444_01784</name>
</gene>
<organism evidence="2 3">
    <name type="scientific">Phytophthora nicotianae P1976</name>
    <dbReference type="NCBI Taxonomy" id="1317066"/>
    <lineage>
        <taxon>Eukaryota</taxon>
        <taxon>Sar</taxon>
        <taxon>Stramenopiles</taxon>
        <taxon>Oomycota</taxon>
        <taxon>Peronosporomycetes</taxon>
        <taxon>Peronosporales</taxon>
        <taxon>Peronosporaceae</taxon>
        <taxon>Phytophthora</taxon>
    </lineage>
</organism>
<dbReference type="EMBL" id="ANJA01000337">
    <property type="protein sequence ID" value="ETO84323.1"/>
    <property type="molecule type" value="Genomic_DNA"/>
</dbReference>